<evidence type="ECO:0000256" key="4">
    <source>
        <dbReference type="ARBA" id="ARBA00022989"/>
    </source>
</evidence>
<dbReference type="GO" id="GO:0016020">
    <property type="term" value="C:membrane"/>
    <property type="evidence" value="ECO:0007669"/>
    <property type="project" value="UniProtKB-SubCell"/>
</dbReference>
<dbReference type="OrthoDB" id="1728340at2759"/>
<feature type="transmembrane region" description="Helical" evidence="6">
    <location>
        <begin position="236"/>
        <end position="254"/>
    </location>
</feature>
<feature type="transmembrane region" description="Helical" evidence="6">
    <location>
        <begin position="375"/>
        <end position="396"/>
    </location>
</feature>
<feature type="transmembrane region" description="Helical" evidence="6">
    <location>
        <begin position="466"/>
        <end position="485"/>
    </location>
</feature>
<keyword evidence="5 6" id="KW-0472">Membrane</keyword>
<evidence type="ECO:0000259" key="7">
    <source>
        <dbReference type="Pfam" id="PF00892"/>
    </source>
</evidence>
<evidence type="ECO:0000313" key="8">
    <source>
        <dbReference type="EMBL" id="KAD7478671.1"/>
    </source>
</evidence>
<feature type="transmembrane region" description="Helical" evidence="6">
    <location>
        <begin position="266"/>
        <end position="285"/>
    </location>
</feature>
<accession>A0A5N6Q3Y2</accession>
<evidence type="ECO:0000256" key="6">
    <source>
        <dbReference type="SAM" id="Phobius"/>
    </source>
</evidence>
<feature type="domain" description="EamA" evidence="7">
    <location>
        <begin position="362"/>
        <end position="483"/>
    </location>
</feature>
<dbReference type="GO" id="GO:0022857">
    <property type="term" value="F:transmembrane transporter activity"/>
    <property type="evidence" value="ECO:0007669"/>
    <property type="project" value="InterPro"/>
</dbReference>
<dbReference type="AlphaFoldDB" id="A0A5N6Q3Y2"/>
<comment type="caution">
    <text evidence="8">The sequence shown here is derived from an EMBL/GenBank/DDBJ whole genome shotgun (WGS) entry which is preliminary data.</text>
</comment>
<evidence type="ECO:0000313" key="9">
    <source>
        <dbReference type="Proteomes" id="UP000326396"/>
    </source>
</evidence>
<feature type="transmembrane region" description="Helical" evidence="6">
    <location>
        <begin position="439"/>
        <end position="460"/>
    </location>
</feature>
<evidence type="ECO:0000256" key="5">
    <source>
        <dbReference type="ARBA" id="ARBA00023136"/>
    </source>
</evidence>
<dbReference type="Pfam" id="PF00892">
    <property type="entry name" value="EamA"/>
    <property type="match status" value="2"/>
</dbReference>
<dbReference type="InterPro" id="IPR000620">
    <property type="entry name" value="EamA_dom"/>
</dbReference>
<comment type="similarity">
    <text evidence="2">Belongs to the drug/metabolite transporter (DMT) superfamily. Plant drug/metabolite exporter (P-DME) (TC 2.A.7.4) family.</text>
</comment>
<feature type="transmembrane region" description="Helical" evidence="6">
    <location>
        <begin position="170"/>
        <end position="194"/>
    </location>
</feature>
<dbReference type="EMBL" id="SZYD01000001">
    <property type="protein sequence ID" value="KAD7478671.1"/>
    <property type="molecule type" value="Genomic_DNA"/>
</dbReference>
<dbReference type="SUPFAM" id="SSF103481">
    <property type="entry name" value="Multidrug resistance efflux transporter EmrE"/>
    <property type="match status" value="2"/>
</dbReference>
<dbReference type="InterPro" id="IPR030184">
    <property type="entry name" value="WAT1-related"/>
</dbReference>
<dbReference type="PANTHER" id="PTHR31218">
    <property type="entry name" value="WAT1-RELATED PROTEIN"/>
    <property type="match status" value="1"/>
</dbReference>
<protein>
    <recommendedName>
        <fullName evidence="7">EamA domain-containing protein</fullName>
    </recommendedName>
</protein>
<feature type="transmembrane region" description="Helical" evidence="6">
    <location>
        <begin position="297"/>
        <end position="317"/>
    </location>
</feature>
<feature type="transmembrane region" description="Helical" evidence="6">
    <location>
        <begin position="408"/>
        <end position="427"/>
    </location>
</feature>
<comment type="subcellular location">
    <subcellularLocation>
        <location evidence="1">Membrane</location>
        <topology evidence="1">Multi-pass membrane protein</topology>
    </subcellularLocation>
</comment>
<dbReference type="Proteomes" id="UP000326396">
    <property type="component" value="Linkage Group LG1"/>
</dbReference>
<sequence>MCSSSAQMFPESMTSRNPNPWLPISYDKIDANAMNHGRSFVTKEVQVDGVTASWDSSNGESKWLFCVCHVCDSVLLLKDPQGRINRAVWGPLNKTIISATEYDVIRIWDTEEETIGLVFITSSPAFWRAKAKNPKRKITKRSVFITSSPAVMADIMAITRSEAWSWRNDVMPFVAMLMITCSDMGAMTIVKAAMNDGMPSIVYIVYHDVLGILILLPFYIIGIWRNGRRPPLSFRLLFRFFVLGLLGLCLNQVLTYEGVYYSSPTMASAIGNLTPVNTFLIVVAFRMEKIDIRSSSSLAKLLGTIIAISGAMLFTFYQGPEIFHEDLSLDSSNQLLLSRPNDWIFGGLILVTDGVVNSIWNVLQVRSSLKYSDQRTIVFFFCLFGTIQCIVLSPFLEPDLNAWVLQPGIGMIAVVFGAVFSVVFRNTAITWCLETKGPIFVSMFSPLSIVIAVIMGVTFLGDSLHLGSVIGAVIVATGFYTVMWGQAKEKNMLPMATTVDLDTLDEHGSSDQTSPLISP</sequence>
<feature type="transmembrane region" description="Helical" evidence="6">
    <location>
        <begin position="200"/>
        <end position="224"/>
    </location>
</feature>
<keyword evidence="4 6" id="KW-1133">Transmembrane helix</keyword>
<feature type="domain" description="EamA" evidence="7">
    <location>
        <begin position="177"/>
        <end position="315"/>
    </location>
</feature>
<organism evidence="8 9">
    <name type="scientific">Mikania micrantha</name>
    <name type="common">bitter vine</name>
    <dbReference type="NCBI Taxonomy" id="192012"/>
    <lineage>
        <taxon>Eukaryota</taxon>
        <taxon>Viridiplantae</taxon>
        <taxon>Streptophyta</taxon>
        <taxon>Embryophyta</taxon>
        <taxon>Tracheophyta</taxon>
        <taxon>Spermatophyta</taxon>
        <taxon>Magnoliopsida</taxon>
        <taxon>eudicotyledons</taxon>
        <taxon>Gunneridae</taxon>
        <taxon>Pentapetalae</taxon>
        <taxon>asterids</taxon>
        <taxon>campanulids</taxon>
        <taxon>Asterales</taxon>
        <taxon>Asteraceae</taxon>
        <taxon>Asteroideae</taxon>
        <taxon>Heliantheae alliance</taxon>
        <taxon>Eupatorieae</taxon>
        <taxon>Mikania</taxon>
    </lineage>
</organism>
<evidence type="ECO:0000256" key="2">
    <source>
        <dbReference type="ARBA" id="ARBA00007635"/>
    </source>
</evidence>
<feature type="transmembrane region" description="Helical" evidence="6">
    <location>
        <begin position="343"/>
        <end position="363"/>
    </location>
</feature>
<proteinExistence type="inferred from homology"/>
<dbReference type="InterPro" id="IPR037185">
    <property type="entry name" value="EmrE-like"/>
</dbReference>
<name>A0A5N6Q3Y2_9ASTR</name>
<reference evidence="8 9" key="1">
    <citation type="submission" date="2019-05" db="EMBL/GenBank/DDBJ databases">
        <title>Mikania micrantha, genome provides insights into the molecular mechanism of rapid growth.</title>
        <authorList>
            <person name="Liu B."/>
        </authorList>
    </citation>
    <scope>NUCLEOTIDE SEQUENCE [LARGE SCALE GENOMIC DNA]</scope>
    <source>
        <strain evidence="8">NLD-2019</strain>
        <tissue evidence="8">Leaf</tissue>
    </source>
</reference>
<keyword evidence="9" id="KW-1185">Reference proteome</keyword>
<evidence type="ECO:0000256" key="3">
    <source>
        <dbReference type="ARBA" id="ARBA00022692"/>
    </source>
</evidence>
<gene>
    <name evidence="8" type="ORF">E3N88_01807</name>
</gene>
<evidence type="ECO:0000256" key="1">
    <source>
        <dbReference type="ARBA" id="ARBA00004141"/>
    </source>
</evidence>
<keyword evidence="3 6" id="KW-0812">Transmembrane</keyword>